<keyword evidence="4" id="KW-1185">Reference proteome</keyword>
<dbReference type="OrthoDB" id="10027013at2759"/>
<dbReference type="EMBL" id="JACGCM010001848">
    <property type="protein sequence ID" value="KAF6148381.1"/>
    <property type="molecule type" value="Genomic_DNA"/>
</dbReference>
<evidence type="ECO:0000259" key="2">
    <source>
        <dbReference type="Pfam" id="PF13456"/>
    </source>
</evidence>
<dbReference type="InterPro" id="IPR053151">
    <property type="entry name" value="RNase_H-like"/>
</dbReference>
<keyword evidence="1" id="KW-1133">Transmembrane helix</keyword>
<evidence type="ECO:0000256" key="1">
    <source>
        <dbReference type="SAM" id="Phobius"/>
    </source>
</evidence>
<sequence length="234" mass="26585">MIKAADNKSSYIMDLCIGSILGGAKILWLTRSRKIHDNDCINMENEKRNWLTHIQYAALTSTGCMHNTQEDLNIVHVVRIPGRPRKETLIKSCFWELPSMGEVEINTDGALKGNPGKGGVGYIIRNCEGALLRAGAKGLGTTTSFLVECQGEWHEVTSNMEKIRFSATWREANFSAGIMANRGVKLQVEVEDNYVGRPQFLYKIEEPMREYFRFFKTRCDNTCHSYYCNLLCLQ</sequence>
<dbReference type="InterPro" id="IPR036397">
    <property type="entry name" value="RNaseH_sf"/>
</dbReference>
<dbReference type="InterPro" id="IPR002156">
    <property type="entry name" value="RNaseH_domain"/>
</dbReference>
<organism evidence="3 4">
    <name type="scientific">Kingdonia uniflora</name>
    <dbReference type="NCBI Taxonomy" id="39325"/>
    <lineage>
        <taxon>Eukaryota</taxon>
        <taxon>Viridiplantae</taxon>
        <taxon>Streptophyta</taxon>
        <taxon>Embryophyta</taxon>
        <taxon>Tracheophyta</taxon>
        <taxon>Spermatophyta</taxon>
        <taxon>Magnoliopsida</taxon>
        <taxon>Ranunculales</taxon>
        <taxon>Circaeasteraceae</taxon>
        <taxon>Kingdonia</taxon>
    </lineage>
</organism>
<name>A0A7J7M0H6_9MAGN</name>
<feature type="domain" description="RNase H type-1" evidence="2">
    <location>
        <begin position="106"/>
        <end position="151"/>
    </location>
</feature>
<accession>A0A7J7M0H6</accession>
<dbReference type="CDD" id="cd06222">
    <property type="entry name" value="RNase_H_like"/>
    <property type="match status" value="1"/>
</dbReference>
<dbReference type="AlphaFoldDB" id="A0A7J7M0H6"/>
<comment type="caution">
    <text evidence="3">The sequence shown here is derived from an EMBL/GenBank/DDBJ whole genome shotgun (WGS) entry which is preliminary data.</text>
</comment>
<keyword evidence="1" id="KW-0812">Transmembrane</keyword>
<evidence type="ECO:0000313" key="4">
    <source>
        <dbReference type="Proteomes" id="UP000541444"/>
    </source>
</evidence>
<reference evidence="3 4" key="1">
    <citation type="journal article" date="2020" name="IScience">
        <title>Genome Sequencing of the Endangered Kingdonia uniflora (Circaeasteraceae, Ranunculales) Reveals Potential Mechanisms of Evolutionary Specialization.</title>
        <authorList>
            <person name="Sun Y."/>
            <person name="Deng T."/>
            <person name="Zhang A."/>
            <person name="Moore M.J."/>
            <person name="Landis J.B."/>
            <person name="Lin N."/>
            <person name="Zhang H."/>
            <person name="Zhang X."/>
            <person name="Huang J."/>
            <person name="Zhang X."/>
            <person name="Sun H."/>
            <person name="Wang H."/>
        </authorList>
    </citation>
    <scope>NUCLEOTIDE SEQUENCE [LARGE SCALE GENOMIC DNA]</scope>
    <source>
        <strain evidence="3">TB1705</strain>
        <tissue evidence="3">Leaf</tissue>
    </source>
</reference>
<dbReference type="Proteomes" id="UP000541444">
    <property type="component" value="Unassembled WGS sequence"/>
</dbReference>
<dbReference type="GO" id="GO:0004523">
    <property type="term" value="F:RNA-DNA hybrid ribonuclease activity"/>
    <property type="evidence" value="ECO:0007669"/>
    <property type="project" value="InterPro"/>
</dbReference>
<dbReference type="InterPro" id="IPR012337">
    <property type="entry name" value="RNaseH-like_sf"/>
</dbReference>
<dbReference type="PANTHER" id="PTHR47723">
    <property type="entry name" value="OS05G0353850 PROTEIN"/>
    <property type="match status" value="1"/>
</dbReference>
<dbReference type="GO" id="GO:0003676">
    <property type="term" value="F:nucleic acid binding"/>
    <property type="evidence" value="ECO:0007669"/>
    <property type="project" value="InterPro"/>
</dbReference>
<dbReference type="SUPFAM" id="SSF53098">
    <property type="entry name" value="Ribonuclease H-like"/>
    <property type="match status" value="1"/>
</dbReference>
<dbReference type="InterPro" id="IPR044730">
    <property type="entry name" value="RNase_H-like_dom_plant"/>
</dbReference>
<feature type="transmembrane region" description="Helical" evidence="1">
    <location>
        <begin position="12"/>
        <end position="30"/>
    </location>
</feature>
<proteinExistence type="predicted"/>
<dbReference type="Pfam" id="PF13456">
    <property type="entry name" value="RVT_3"/>
    <property type="match status" value="1"/>
</dbReference>
<protein>
    <recommendedName>
        <fullName evidence="2">RNase H type-1 domain-containing protein</fullName>
    </recommendedName>
</protein>
<dbReference type="PANTHER" id="PTHR47723:SF19">
    <property type="entry name" value="POLYNUCLEOTIDYL TRANSFERASE, RIBONUCLEASE H-LIKE SUPERFAMILY PROTEIN"/>
    <property type="match status" value="1"/>
</dbReference>
<evidence type="ECO:0000313" key="3">
    <source>
        <dbReference type="EMBL" id="KAF6148381.1"/>
    </source>
</evidence>
<gene>
    <name evidence="3" type="ORF">GIB67_025600</name>
</gene>
<dbReference type="Gene3D" id="3.30.420.10">
    <property type="entry name" value="Ribonuclease H-like superfamily/Ribonuclease H"/>
    <property type="match status" value="1"/>
</dbReference>
<keyword evidence="1" id="KW-0472">Membrane</keyword>